<accession>A0A5J5I152</accession>
<proteinExistence type="predicted"/>
<evidence type="ECO:0000313" key="2">
    <source>
        <dbReference type="EMBL" id="KAA9015298.1"/>
    </source>
</evidence>
<keyword evidence="1" id="KW-0472">Membrane</keyword>
<dbReference type="AlphaFoldDB" id="A0A5J5I152"/>
<organism evidence="3 4">
    <name type="scientific">Sphingobium limneticum</name>
    <dbReference type="NCBI Taxonomy" id="1007511"/>
    <lineage>
        <taxon>Bacteria</taxon>
        <taxon>Pseudomonadati</taxon>
        <taxon>Pseudomonadota</taxon>
        <taxon>Alphaproteobacteria</taxon>
        <taxon>Sphingomonadales</taxon>
        <taxon>Sphingomonadaceae</taxon>
        <taxon>Sphingobium</taxon>
    </lineage>
</organism>
<feature type="transmembrane region" description="Helical" evidence="1">
    <location>
        <begin position="220"/>
        <end position="239"/>
    </location>
</feature>
<dbReference type="RefSeq" id="WP_150425846.1">
    <property type="nucleotide sequence ID" value="NZ_VYQA01000008.1"/>
</dbReference>
<dbReference type="Proteomes" id="UP000326364">
    <property type="component" value="Unassembled WGS sequence"/>
</dbReference>
<keyword evidence="1" id="KW-1133">Transmembrane helix</keyword>
<evidence type="ECO:0000313" key="3">
    <source>
        <dbReference type="EMBL" id="KAA9029262.1"/>
    </source>
</evidence>
<feature type="transmembrane region" description="Helical" evidence="1">
    <location>
        <begin position="133"/>
        <end position="156"/>
    </location>
</feature>
<evidence type="ECO:0000313" key="5">
    <source>
        <dbReference type="Proteomes" id="UP000326364"/>
    </source>
</evidence>
<sequence length="264" mass="27668">MATQAMADEGRSFSVGTVLGRAFGTLGSNPVATFGIAFLFGAVPQAIYSYFIGASLAVADRGSTLAVIAVSIASFIIFLLLSMLVQGALVRATLAHAKGEKASLGACIGTGLSKAVPLIGLTLLLVLGFMAGFMLLLVPGIILFIMWSVAAPALVAEDSGVFAAFGRSRYLTKGARWRIFGFQILLLILLWLVSGLLGIVMITGGMMPVVNNGAMQFSPAYLALSAVTNTIFIAFWSVAQASLYTSLRNWKDGPASRDLADIFA</sequence>
<keyword evidence="1" id="KW-0812">Transmembrane</keyword>
<dbReference type="Proteomes" id="UP000325933">
    <property type="component" value="Unassembled WGS sequence"/>
</dbReference>
<gene>
    <name evidence="3" type="ORF">F4U95_12085</name>
    <name evidence="2" type="ORF">F4U96_13915</name>
</gene>
<feature type="transmembrane region" description="Helical" evidence="1">
    <location>
        <begin position="102"/>
        <end position="127"/>
    </location>
</feature>
<protein>
    <recommendedName>
        <fullName evidence="6">Glycerophosphoryl diester phosphodiesterase membrane domain-containing protein</fullName>
    </recommendedName>
</protein>
<feature type="transmembrane region" description="Helical" evidence="1">
    <location>
        <begin position="31"/>
        <end position="53"/>
    </location>
</feature>
<comment type="caution">
    <text evidence="3">The sequence shown here is derived from an EMBL/GenBank/DDBJ whole genome shotgun (WGS) entry which is preliminary data.</text>
</comment>
<evidence type="ECO:0008006" key="6">
    <source>
        <dbReference type="Google" id="ProtNLM"/>
    </source>
</evidence>
<evidence type="ECO:0000313" key="4">
    <source>
        <dbReference type="Proteomes" id="UP000325933"/>
    </source>
</evidence>
<feature type="transmembrane region" description="Helical" evidence="1">
    <location>
        <begin position="177"/>
        <end position="200"/>
    </location>
</feature>
<keyword evidence="5" id="KW-1185">Reference proteome</keyword>
<dbReference type="EMBL" id="VYQA01000008">
    <property type="protein sequence ID" value="KAA9029262.1"/>
    <property type="molecule type" value="Genomic_DNA"/>
</dbReference>
<dbReference type="EMBL" id="VYQB01000010">
    <property type="protein sequence ID" value="KAA9015298.1"/>
    <property type="molecule type" value="Genomic_DNA"/>
</dbReference>
<name>A0A5J5I152_9SPHN</name>
<evidence type="ECO:0000256" key="1">
    <source>
        <dbReference type="SAM" id="Phobius"/>
    </source>
</evidence>
<reference evidence="4 5" key="1">
    <citation type="submission" date="2019-09" db="EMBL/GenBank/DDBJ databases">
        <authorList>
            <person name="Feng G."/>
        </authorList>
    </citation>
    <scope>NUCLEOTIDE SEQUENCE [LARGE SCALE GENOMIC DNA]</scope>
    <source>
        <strain evidence="3 4">KACC 19283</strain>
        <strain evidence="2 5">KACC 19284</strain>
    </source>
</reference>
<feature type="transmembrane region" description="Helical" evidence="1">
    <location>
        <begin position="65"/>
        <end position="90"/>
    </location>
</feature>